<protein>
    <recommendedName>
        <fullName evidence="3">Thioredoxin family protein</fullName>
    </recommendedName>
</protein>
<dbReference type="Gene3D" id="3.40.30.10">
    <property type="entry name" value="Glutaredoxin"/>
    <property type="match status" value="1"/>
</dbReference>
<name>A0A2S7U4W9_9BACT</name>
<organism evidence="1 2">
    <name type="scientific">Rubritalea profundi</name>
    <dbReference type="NCBI Taxonomy" id="1658618"/>
    <lineage>
        <taxon>Bacteria</taxon>
        <taxon>Pseudomonadati</taxon>
        <taxon>Verrucomicrobiota</taxon>
        <taxon>Verrucomicrobiia</taxon>
        <taxon>Verrucomicrobiales</taxon>
        <taxon>Rubritaleaceae</taxon>
        <taxon>Rubritalea</taxon>
    </lineage>
</organism>
<dbReference type="SUPFAM" id="SSF52833">
    <property type="entry name" value="Thioredoxin-like"/>
    <property type="match status" value="1"/>
</dbReference>
<sequence length="309" mass="35302">MPESMQQLLRLLALATTACTIAFGFTSCAVIGRNAQGVGDELKNLTGFGEDDEKKENSSSLKDLADIQATLTTDSSQLYSEDKIVWADEDPDKPMAELEEIWKIGPQDNWHESYTEAMRLARKNGKPVLLWFTNSHRNTAAKSLDNELFSHSEFEDWAAENVVRLRMDSNINEDDERRKDKKQKYINQLRKQYKVMGSPVVLMLSPRGTQFGKYRGYKTGGSLFYFGRLKSAHRNALADYGNWREEYEAKGYRIWHDNKGRKVFAKPVSLKSGEITLKNPEGKRSKTSLKKLSPADQAWVADYVKKQKK</sequence>
<reference evidence="1 2" key="1">
    <citation type="submission" date="2016-12" db="EMBL/GenBank/DDBJ databases">
        <title>Study of bacterial adaptation to deep sea.</title>
        <authorList>
            <person name="Song J."/>
            <person name="Yoshizawa S."/>
            <person name="Kogure K."/>
        </authorList>
    </citation>
    <scope>NUCLEOTIDE SEQUENCE [LARGE SCALE GENOMIC DNA]</scope>
    <source>
        <strain evidence="1 2">SAORIC-165</strain>
    </source>
</reference>
<dbReference type="AlphaFoldDB" id="A0A2S7U4W9"/>
<dbReference type="Proteomes" id="UP000239907">
    <property type="component" value="Unassembled WGS sequence"/>
</dbReference>
<comment type="caution">
    <text evidence="1">The sequence shown here is derived from an EMBL/GenBank/DDBJ whole genome shotgun (WGS) entry which is preliminary data.</text>
</comment>
<gene>
    <name evidence="1" type="ORF">BSZ32_17275</name>
</gene>
<evidence type="ECO:0000313" key="2">
    <source>
        <dbReference type="Proteomes" id="UP000239907"/>
    </source>
</evidence>
<accession>A0A2S7U4W9</accession>
<evidence type="ECO:0008006" key="3">
    <source>
        <dbReference type="Google" id="ProtNLM"/>
    </source>
</evidence>
<dbReference type="OrthoDB" id="191832at2"/>
<dbReference type="EMBL" id="MQWA01000001">
    <property type="protein sequence ID" value="PQJ30055.1"/>
    <property type="molecule type" value="Genomic_DNA"/>
</dbReference>
<proteinExistence type="predicted"/>
<dbReference type="InterPro" id="IPR036249">
    <property type="entry name" value="Thioredoxin-like_sf"/>
</dbReference>
<dbReference type="Pfam" id="PF13899">
    <property type="entry name" value="Thioredoxin_7"/>
    <property type="match status" value="1"/>
</dbReference>
<keyword evidence="2" id="KW-1185">Reference proteome</keyword>
<evidence type="ECO:0000313" key="1">
    <source>
        <dbReference type="EMBL" id="PQJ30055.1"/>
    </source>
</evidence>
<dbReference type="Gene3D" id="2.30.30.700">
    <property type="entry name" value="SLA1 homology domain 1"/>
    <property type="match status" value="1"/>
</dbReference>